<dbReference type="HOGENOM" id="CLU_2469082_0_0_1"/>
<dbReference type="RefSeq" id="XP_013259311.1">
    <property type="nucleotide sequence ID" value="XM_013403857.1"/>
</dbReference>
<gene>
    <name evidence="2" type="ORF">A1O9_06911</name>
</gene>
<evidence type="ECO:0000256" key="1">
    <source>
        <dbReference type="SAM" id="MobiDB-lite"/>
    </source>
</evidence>
<dbReference type="VEuPathDB" id="FungiDB:A1O9_06911"/>
<evidence type="ECO:0000313" key="3">
    <source>
        <dbReference type="Proteomes" id="UP000027920"/>
    </source>
</evidence>
<proteinExistence type="predicted"/>
<sequence>MTRSCQYPCCGQRTSKKPRLPTLTPHVQTTGREENRRFSTASPRAERPAAPSKSFQCGRSLAVTILHTTPRTVTASTRGQKSPRQTVS</sequence>
<accession>A0A072PA41</accession>
<keyword evidence="3" id="KW-1185">Reference proteome</keyword>
<dbReference type="AlphaFoldDB" id="A0A072PA41"/>
<dbReference type="Proteomes" id="UP000027920">
    <property type="component" value="Unassembled WGS sequence"/>
</dbReference>
<dbReference type="EMBL" id="AMGV01000005">
    <property type="protein sequence ID" value="KEF56721.1"/>
    <property type="molecule type" value="Genomic_DNA"/>
</dbReference>
<evidence type="ECO:0000313" key="2">
    <source>
        <dbReference type="EMBL" id="KEF56721.1"/>
    </source>
</evidence>
<dbReference type="GeneID" id="25281825"/>
<reference evidence="2 3" key="1">
    <citation type="submission" date="2013-03" db="EMBL/GenBank/DDBJ databases">
        <title>The Genome Sequence of Exophiala aquamarina CBS 119918.</title>
        <authorList>
            <consortium name="The Broad Institute Genomics Platform"/>
            <person name="Cuomo C."/>
            <person name="de Hoog S."/>
            <person name="Gorbushina A."/>
            <person name="Walker B."/>
            <person name="Young S.K."/>
            <person name="Zeng Q."/>
            <person name="Gargeya S."/>
            <person name="Fitzgerald M."/>
            <person name="Haas B."/>
            <person name="Abouelleil A."/>
            <person name="Allen A.W."/>
            <person name="Alvarado L."/>
            <person name="Arachchi H.M."/>
            <person name="Berlin A.M."/>
            <person name="Chapman S.B."/>
            <person name="Gainer-Dewar J."/>
            <person name="Goldberg J."/>
            <person name="Griggs A."/>
            <person name="Gujja S."/>
            <person name="Hansen M."/>
            <person name="Howarth C."/>
            <person name="Imamovic A."/>
            <person name="Ireland A."/>
            <person name="Larimer J."/>
            <person name="McCowan C."/>
            <person name="Murphy C."/>
            <person name="Pearson M."/>
            <person name="Poon T.W."/>
            <person name="Priest M."/>
            <person name="Roberts A."/>
            <person name="Saif S."/>
            <person name="Shea T."/>
            <person name="Sisk P."/>
            <person name="Sykes S."/>
            <person name="Wortman J."/>
            <person name="Nusbaum C."/>
            <person name="Birren B."/>
        </authorList>
    </citation>
    <scope>NUCLEOTIDE SEQUENCE [LARGE SCALE GENOMIC DNA]</scope>
    <source>
        <strain evidence="2 3">CBS 119918</strain>
    </source>
</reference>
<feature type="compositionally biased region" description="Low complexity" evidence="1">
    <location>
        <begin position="39"/>
        <end position="54"/>
    </location>
</feature>
<comment type="caution">
    <text evidence="2">The sequence shown here is derived from an EMBL/GenBank/DDBJ whole genome shotgun (WGS) entry which is preliminary data.</text>
</comment>
<name>A0A072PA41_9EURO</name>
<feature type="region of interest" description="Disordered" evidence="1">
    <location>
        <begin position="68"/>
        <end position="88"/>
    </location>
</feature>
<organism evidence="2 3">
    <name type="scientific">Exophiala aquamarina CBS 119918</name>
    <dbReference type="NCBI Taxonomy" id="1182545"/>
    <lineage>
        <taxon>Eukaryota</taxon>
        <taxon>Fungi</taxon>
        <taxon>Dikarya</taxon>
        <taxon>Ascomycota</taxon>
        <taxon>Pezizomycotina</taxon>
        <taxon>Eurotiomycetes</taxon>
        <taxon>Chaetothyriomycetidae</taxon>
        <taxon>Chaetothyriales</taxon>
        <taxon>Herpotrichiellaceae</taxon>
        <taxon>Exophiala</taxon>
    </lineage>
</organism>
<protein>
    <submittedName>
        <fullName evidence="2">Uncharacterized protein</fullName>
    </submittedName>
</protein>
<feature type="region of interest" description="Disordered" evidence="1">
    <location>
        <begin position="1"/>
        <end position="55"/>
    </location>
</feature>